<evidence type="ECO:0000313" key="4">
    <source>
        <dbReference type="Proteomes" id="UP001595547"/>
    </source>
</evidence>
<gene>
    <name evidence="3" type="ORF">ACFOGH_10285</name>
</gene>
<organism evidence="3 4">
    <name type="scientific">Cypionkella sinensis</name>
    <dbReference type="NCBI Taxonomy" id="1756043"/>
    <lineage>
        <taxon>Bacteria</taxon>
        <taxon>Pseudomonadati</taxon>
        <taxon>Pseudomonadota</taxon>
        <taxon>Alphaproteobacteria</taxon>
        <taxon>Rhodobacterales</taxon>
        <taxon>Paracoccaceae</taxon>
        <taxon>Cypionkella</taxon>
    </lineage>
</organism>
<dbReference type="PANTHER" id="PTHR33375">
    <property type="entry name" value="CHROMOSOME-PARTITIONING PROTEIN PARB-RELATED"/>
    <property type="match status" value="1"/>
</dbReference>
<evidence type="ECO:0000313" key="3">
    <source>
        <dbReference type="EMBL" id="MFC3181375.1"/>
    </source>
</evidence>
<keyword evidence="4" id="KW-1185">Reference proteome</keyword>
<evidence type="ECO:0000259" key="2">
    <source>
        <dbReference type="Pfam" id="PF02195"/>
    </source>
</evidence>
<feature type="region of interest" description="Disordered" evidence="1">
    <location>
        <begin position="236"/>
        <end position="266"/>
    </location>
</feature>
<dbReference type="EMBL" id="JBHRTO010000001">
    <property type="protein sequence ID" value="MFC3181375.1"/>
    <property type="molecule type" value="Genomic_DNA"/>
</dbReference>
<dbReference type="PANTHER" id="PTHR33375:SF1">
    <property type="entry name" value="CHROMOSOME-PARTITIONING PROTEIN PARB-RELATED"/>
    <property type="match status" value="1"/>
</dbReference>
<dbReference type="InterPro" id="IPR050336">
    <property type="entry name" value="Chromosome_partition/occlusion"/>
</dbReference>
<dbReference type="InterPro" id="IPR036086">
    <property type="entry name" value="ParB/Sulfiredoxin_sf"/>
</dbReference>
<dbReference type="Proteomes" id="UP001595547">
    <property type="component" value="Unassembled WGS sequence"/>
</dbReference>
<dbReference type="SUPFAM" id="SSF110849">
    <property type="entry name" value="ParB/Sulfiredoxin"/>
    <property type="match status" value="1"/>
</dbReference>
<accession>A0ABV7IYI7</accession>
<feature type="domain" description="ParB-like N-terminal" evidence="2">
    <location>
        <begin position="24"/>
        <end position="92"/>
    </location>
</feature>
<evidence type="ECO:0000256" key="1">
    <source>
        <dbReference type="SAM" id="MobiDB-lite"/>
    </source>
</evidence>
<dbReference type="Pfam" id="PF02195">
    <property type="entry name" value="ParB_N"/>
    <property type="match status" value="1"/>
</dbReference>
<dbReference type="InterPro" id="IPR003115">
    <property type="entry name" value="ParB_N"/>
</dbReference>
<protein>
    <submittedName>
        <fullName evidence="3">ParB/RepB/Spo0J family partition protein</fullName>
    </submittedName>
</protein>
<reference evidence="4" key="1">
    <citation type="journal article" date="2019" name="Int. J. Syst. Evol. Microbiol.">
        <title>The Global Catalogue of Microorganisms (GCM) 10K type strain sequencing project: providing services to taxonomists for standard genome sequencing and annotation.</title>
        <authorList>
            <consortium name="The Broad Institute Genomics Platform"/>
            <consortium name="The Broad Institute Genome Sequencing Center for Infectious Disease"/>
            <person name="Wu L."/>
            <person name="Ma J."/>
        </authorList>
    </citation>
    <scope>NUCLEOTIDE SEQUENCE [LARGE SCALE GENOMIC DNA]</scope>
    <source>
        <strain evidence="4">KCTC 52039</strain>
    </source>
</reference>
<proteinExistence type="predicted"/>
<dbReference type="Gene3D" id="3.90.1530.10">
    <property type="entry name" value="Conserved hypothetical protein from pyrococcus furiosus pfu- 392566-001, ParB domain"/>
    <property type="match status" value="1"/>
</dbReference>
<name>A0ABV7IYI7_9RHOB</name>
<dbReference type="RefSeq" id="WP_380072982.1">
    <property type="nucleotide sequence ID" value="NZ_JBHRTO010000001.1"/>
</dbReference>
<sequence length="319" mass="35178">MSQTPPPDSDPAAATAPAGPQILFIPLDAISTKKLQRDRSCHIDPQIDDLKASILATGLSNPIRIDTSRPGSFELVQGWRRLSAYRALHAETGLECFAEIPAIPVENFTSIDKLYRRMVDENMVRKNLSWAEMGRMALIYKDERRAMCDSVEEAVDILFASASPQKRNYIRHFAELMQRLEKVLAFPEAIPRALGIALNQALQSESGRTSALCRALDTQRDRDAATELDILRHFATPPEAPDRFEDQPLQPRGLYTPPKPGKSRGAKPAQALVRLDLLGGAVICTIAPGRIELQLDRDFSGVPRGRLESAIVGFCAALA</sequence>
<comment type="caution">
    <text evidence="3">The sequence shown here is derived from an EMBL/GenBank/DDBJ whole genome shotgun (WGS) entry which is preliminary data.</text>
</comment>